<dbReference type="SFLD" id="SFLDG00179">
    <property type="entry name" value="mandelate_racemase"/>
    <property type="match status" value="1"/>
</dbReference>
<name>A0A917DXD2_9BACL</name>
<proteinExistence type="predicted"/>
<dbReference type="SFLD" id="SFLDS00001">
    <property type="entry name" value="Enolase"/>
    <property type="match status" value="1"/>
</dbReference>
<evidence type="ECO:0000256" key="2">
    <source>
        <dbReference type="ARBA" id="ARBA00022723"/>
    </source>
</evidence>
<gene>
    <name evidence="5" type="ORF">GCM10010911_39800</name>
</gene>
<dbReference type="GO" id="GO:0000287">
    <property type="term" value="F:magnesium ion binding"/>
    <property type="evidence" value="ECO:0007669"/>
    <property type="project" value="TreeGrafter"/>
</dbReference>
<dbReference type="CDD" id="cd03316">
    <property type="entry name" value="MR_like"/>
    <property type="match status" value="1"/>
</dbReference>
<dbReference type="AlphaFoldDB" id="A0A917DXD2"/>
<comment type="cofactor">
    <cofactor evidence="1">
        <name>Mg(2+)</name>
        <dbReference type="ChEBI" id="CHEBI:18420"/>
    </cofactor>
</comment>
<evidence type="ECO:0000313" key="5">
    <source>
        <dbReference type="EMBL" id="GGD77863.1"/>
    </source>
</evidence>
<dbReference type="InterPro" id="IPR046945">
    <property type="entry name" value="RHMD-like"/>
</dbReference>
<dbReference type="Gene3D" id="3.30.390.10">
    <property type="entry name" value="Enolase-like, N-terminal domain"/>
    <property type="match status" value="1"/>
</dbReference>
<keyword evidence="3" id="KW-0460">Magnesium</keyword>
<dbReference type="SMART" id="SM00922">
    <property type="entry name" value="MR_MLE"/>
    <property type="match status" value="1"/>
</dbReference>
<dbReference type="Pfam" id="PF02746">
    <property type="entry name" value="MR_MLE_N"/>
    <property type="match status" value="1"/>
</dbReference>
<dbReference type="InterPro" id="IPR036849">
    <property type="entry name" value="Enolase-like_C_sf"/>
</dbReference>
<dbReference type="EMBL" id="BMHP01000003">
    <property type="protein sequence ID" value="GGD77863.1"/>
    <property type="molecule type" value="Genomic_DNA"/>
</dbReference>
<dbReference type="PANTHER" id="PTHR13794:SF58">
    <property type="entry name" value="MITOCHONDRIAL ENOLASE SUPERFAMILY MEMBER 1"/>
    <property type="match status" value="1"/>
</dbReference>
<evidence type="ECO:0000256" key="3">
    <source>
        <dbReference type="ARBA" id="ARBA00022842"/>
    </source>
</evidence>
<feature type="domain" description="Mandelate racemase/muconate lactonizing enzyme C-terminal" evidence="4">
    <location>
        <begin position="137"/>
        <end position="246"/>
    </location>
</feature>
<comment type="caution">
    <text evidence="5">The sequence shown here is derived from an EMBL/GenBank/DDBJ whole genome shotgun (WGS) entry which is preliminary data.</text>
</comment>
<evidence type="ECO:0000259" key="4">
    <source>
        <dbReference type="SMART" id="SM00922"/>
    </source>
</evidence>
<dbReference type="Proteomes" id="UP000612456">
    <property type="component" value="Unassembled WGS sequence"/>
</dbReference>
<evidence type="ECO:0000313" key="6">
    <source>
        <dbReference type="Proteomes" id="UP000612456"/>
    </source>
</evidence>
<dbReference type="InterPro" id="IPR013341">
    <property type="entry name" value="Mandelate_racemase_N_dom"/>
</dbReference>
<dbReference type="Pfam" id="PF13378">
    <property type="entry name" value="MR_MLE_C"/>
    <property type="match status" value="1"/>
</dbReference>
<dbReference type="InterPro" id="IPR013342">
    <property type="entry name" value="Mandelate_racemase_C"/>
</dbReference>
<dbReference type="Gene3D" id="3.20.20.120">
    <property type="entry name" value="Enolase-like C-terminal domain"/>
    <property type="match status" value="1"/>
</dbReference>
<dbReference type="InterPro" id="IPR029065">
    <property type="entry name" value="Enolase_C-like"/>
</dbReference>
<dbReference type="SUPFAM" id="SSF51604">
    <property type="entry name" value="Enolase C-terminal domain-like"/>
    <property type="match status" value="1"/>
</dbReference>
<dbReference type="GO" id="GO:0016052">
    <property type="term" value="P:carbohydrate catabolic process"/>
    <property type="evidence" value="ECO:0007669"/>
    <property type="project" value="TreeGrafter"/>
</dbReference>
<dbReference type="PANTHER" id="PTHR13794">
    <property type="entry name" value="ENOLASE SUPERFAMILY, MANDELATE RACEMASE"/>
    <property type="match status" value="1"/>
</dbReference>
<reference evidence="5" key="2">
    <citation type="submission" date="2020-09" db="EMBL/GenBank/DDBJ databases">
        <authorList>
            <person name="Sun Q."/>
            <person name="Zhou Y."/>
        </authorList>
    </citation>
    <scope>NUCLEOTIDE SEQUENCE</scope>
    <source>
        <strain evidence="5">CGMCC 1.15178</strain>
    </source>
</reference>
<accession>A0A917DXD2</accession>
<dbReference type="SUPFAM" id="SSF54826">
    <property type="entry name" value="Enolase N-terminal domain-like"/>
    <property type="match status" value="1"/>
</dbReference>
<sequence>MRITNVIADLVKCPLPAPFYPTWGSGLQFDSVKMTIVQIETDEGITGIGAGPATGWENVVGINTFLKQQLLNKDPFMIERLRPAISNAKLRMGWPWMVEAALWDLVGKACGQPVHRLWGGFANEIPVYASTGELCSLEKRIQYVQNCVDQGIQAVKLRMHDPHPENDLETIREIRRIFGSRIKLMVDANQADHLPGASDIHSSWDLPVALKVARALEKLDVVWLEEPLARHNYDGLAALARKVDIPIAGGEKNSGLEEFRTLAERDGYHIIQGDCVFSEGIFQLRKAAALAEAHHKQFIPHTWSNPIGLMTNLQLAASLPNCPWFELPYEPPAWNLDIYTIIFEEGLELKEGRIVVPDRPGLGFKLKEGFLEQNRVPHDPQQWMVR</sequence>
<organism evidence="5 6">
    <name type="scientific">Paenibacillus nasutitermitis</name>
    <dbReference type="NCBI Taxonomy" id="1652958"/>
    <lineage>
        <taxon>Bacteria</taxon>
        <taxon>Bacillati</taxon>
        <taxon>Bacillota</taxon>
        <taxon>Bacilli</taxon>
        <taxon>Bacillales</taxon>
        <taxon>Paenibacillaceae</taxon>
        <taxon>Paenibacillus</taxon>
    </lineage>
</organism>
<dbReference type="GO" id="GO:0016836">
    <property type="term" value="F:hydro-lyase activity"/>
    <property type="evidence" value="ECO:0007669"/>
    <property type="project" value="TreeGrafter"/>
</dbReference>
<dbReference type="RefSeq" id="WP_188994183.1">
    <property type="nucleotide sequence ID" value="NZ_BMHP01000003.1"/>
</dbReference>
<protein>
    <recommendedName>
        <fullName evidence="4">Mandelate racemase/muconate lactonizing enzyme C-terminal domain-containing protein</fullName>
    </recommendedName>
</protein>
<keyword evidence="2" id="KW-0479">Metal-binding</keyword>
<reference evidence="5" key="1">
    <citation type="journal article" date="2014" name="Int. J. Syst. Evol. Microbiol.">
        <title>Complete genome sequence of Corynebacterium casei LMG S-19264T (=DSM 44701T), isolated from a smear-ripened cheese.</title>
        <authorList>
            <consortium name="US DOE Joint Genome Institute (JGI-PGF)"/>
            <person name="Walter F."/>
            <person name="Albersmeier A."/>
            <person name="Kalinowski J."/>
            <person name="Ruckert C."/>
        </authorList>
    </citation>
    <scope>NUCLEOTIDE SEQUENCE</scope>
    <source>
        <strain evidence="5">CGMCC 1.15178</strain>
    </source>
</reference>
<evidence type="ECO:0000256" key="1">
    <source>
        <dbReference type="ARBA" id="ARBA00001946"/>
    </source>
</evidence>
<dbReference type="InterPro" id="IPR029017">
    <property type="entry name" value="Enolase-like_N"/>
</dbReference>
<keyword evidence="6" id="KW-1185">Reference proteome</keyword>